<feature type="compositionally biased region" description="Pro residues" evidence="5">
    <location>
        <begin position="410"/>
        <end position="420"/>
    </location>
</feature>
<comment type="subcellular location">
    <subcellularLocation>
        <location evidence="1">Chromosome</location>
        <location evidence="1">Centromere</location>
        <location evidence="1">Kinetochore</location>
    </subcellularLocation>
</comment>
<dbReference type="PANTHER" id="PTHR14030">
    <property type="entry name" value="MITOTIC CHECKPOINT SERINE/THREONINE-PROTEIN KINASE BUB1"/>
    <property type="match status" value="1"/>
</dbReference>
<feature type="compositionally biased region" description="Polar residues" evidence="5">
    <location>
        <begin position="354"/>
        <end position="364"/>
    </location>
</feature>
<name>A0A0F7SKL6_PHARH</name>
<dbReference type="GO" id="GO:0004672">
    <property type="term" value="F:protein kinase activity"/>
    <property type="evidence" value="ECO:0007669"/>
    <property type="project" value="InterPro"/>
</dbReference>
<accession>A0A0F7SKL6</accession>
<evidence type="ECO:0000256" key="1">
    <source>
        <dbReference type="ARBA" id="ARBA00004629"/>
    </source>
</evidence>
<feature type="compositionally biased region" description="Low complexity" evidence="5">
    <location>
        <begin position="246"/>
        <end position="259"/>
    </location>
</feature>
<feature type="compositionally biased region" description="Low complexity" evidence="5">
    <location>
        <begin position="615"/>
        <end position="647"/>
    </location>
</feature>
<dbReference type="GO" id="GO:0005524">
    <property type="term" value="F:ATP binding"/>
    <property type="evidence" value="ECO:0007669"/>
    <property type="project" value="InterPro"/>
</dbReference>
<dbReference type="Pfam" id="PF00069">
    <property type="entry name" value="Pkinase"/>
    <property type="match status" value="1"/>
</dbReference>
<dbReference type="InterPro" id="IPR011009">
    <property type="entry name" value="Kinase-like_dom_sf"/>
</dbReference>
<dbReference type="InterPro" id="IPR000719">
    <property type="entry name" value="Prot_kinase_dom"/>
</dbReference>
<dbReference type="SMART" id="SM00220">
    <property type="entry name" value="S_TKc"/>
    <property type="match status" value="1"/>
</dbReference>
<feature type="compositionally biased region" description="Low complexity" evidence="5">
    <location>
        <begin position="755"/>
        <end position="775"/>
    </location>
</feature>
<feature type="region of interest" description="Disordered" evidence="5">
    <location>
        <begin position="237"/>
        <end position="259"/>
    </location>
</feature>
<dbReference type="InterPro" id="IPR008271">
    <property type="entry name" value="Ser/Thr_kinase_AS"/>
</dbReference>
<dbReference type="Gene3D" id="1.25.40.430">
    <property type="match status" value="1"/>
</dbReference>
<dbReference type="GO" id="GO:0005634">
    <property type="term" value="C:nucleus"/>
    <property type="evidence" value="ECO:0007669"/>
    <property type="project" value="TreeGrafter"/>
</dbReference>
<feature type="region of interest" description="Disordered" evidence="5">
    <location>
        <begin position="1"/>
        <end position="25"/>
    </location>
</feature>
<evidence type="ECO:0000256" key="3">
    <source>
        <dbReference type="ARBA" id="ARBA00022838"/>
    </source>
</evidence>
<organism evidence="8">
    <name type="scientific">Phaffia rhodozyma</name>
    <name type="common">Yeast</name>
    <name type="synonym">Xanthophyllomyces dendrorhous</name>
    <dbReference type="NCBI Taxonomy" id="264483"/>
    <lineage>
        <taxon>Eukaryota</taxon>
        <taxon>Fungi</taxon>
        <taxon>Dikarya</taxon>
        <taxon>Basidiomycota</taxon>
        <taxon>Agaricomycotina</taxon>
        <taxon>Tremellomycetes</taxon>
        <taxon>Cystofilobasidiales</taxon>
        <taxon>Mrakiaceae</taxon>
        <taxon>Phaffia</taxon>
    </lineage>
</organism>
<dbReference type="InterPro" id="IPR013212">
    <property type="entry name" value="Mad3/Bub1_I"/>
</dbReference>
<evidence type="ECO:0000256" key="5">
    <source>
        <dbReference type="SAM" id="MobiDB-lite"/>
    </source>
</evidence>
<evidence type="ECO:0000259" key="6">
    <source>
        <dbReference type="PROSITE" id="PS50011"/>
    </source>
</evidence>
<feature type="compositionally biased region" description="Polar residues" evidence="5">
    <location>
        <begin position="536"/>
        <end position="549"/>
    </location>
</feature>
<feature type="compositionally biased region" description="Basic and acidic residues" evidence="5">
    <location>
        <begin position="571"/>
        <end position="581"/>
    </location>
</feature>
<dbReference type="SUPFAM" id="SSF56112">
    <property type="entry name" value="Protein kinase-like (PK-like)"/>
    <property type="match status" value="1"/>
</dbReference>
<sequence>MQVDVTPARGSGQSQAQDHPAATPVTDFTAIEAQKENIQPLSIGRSAHAMATQFGTKRKQVEAELKEAKEAFETELAEVEERRRKEAEGEEVDGLGNPLDSMSADPLSVYERYIARLRTLDPSGRNNASILVPLLERCTSSLLSDDMFHQEKRYLDLWICYASLVERQQDVFEFMLDREIGTDWARLYEIYAEVLEAMGRYSQAESTLQLGIARRAKPLLHIKNRYEAFKVRNKDYQSRLPTGDPSTTSASSSSSTTSRTALGTLSASAGGAMGSSSKENGKKNAMAIFVDGGDEPAEDDRSGWNGELGTRDVGRKENERESVPWNRAGALPVLGKKMERGFGGIEIFRDEQDTSAPATSNTHQASDDVFSLHPRSDALPEWKALSRDPLRNMRSTPAPSSSRYAVGPSAPAPAPVPAPVSIPSTMPSTTQSRKPSLKTVVGSSTGYLSRFTKWEVPDRTAPLNKAGKPESRKFCWDEVYRDGKEWTFEEIRARRMGLLGLGRDYWVKQVQGECPPEPAPEPVSEPAPEPIVETAAQPSSPVPQTSSKRLTIFRDETPPSTPNKSSSVTEPRLEPEPKSEPEPEFFVEQAQLPSSPTPLPSSSPLPVIELGSVLTPTSAPSTSTSTTPQPANAYDDVPVSPSPVISAPTPPRTTSPVDSRHEETPPMFELQIQTQEQEVEPSVEMVPNLNPEPETESAPESMLVAEPEMRTVFDTTSEDEAEPSVEFNSPADLPVKSAAPASPVFDTSAPPIFETSATTLAAPSASSPLSVSLAPSTPPPPPPAKIRPNRPSPTINTKAAMDDVMSMFNAGNISDEDDDSDDDEDDNSDEEPPIMLVPEPDYESFSPIPAQGLLFDIAEEEEEETMAHALIPGSQSIDEPQGVEGDLLGLSLQPPLLEESRPKTNFMEDDMFGLSLQSDTPPAEPVFGIPGSENFQNPCNPLDEEIIASFLRSIEPPLSSLPGFHDLSTIVMDRLDQLQKTAKQRVRRASVGSNKSGADKDGAVFGSVVLGDETFDVRDKIGEGGFGSVFLALTNKPLDIFSLNEDEGEQMMVALKVEKPASIWEGLVLDRIRTRLPSSLHPSVISTRGLYVYRDESYLVLDYSSQGTLLDTVNNAAAFGVAPATSGGPAGLDELLAIFFAVELLKLVEALHRVDIIHGDLKIDNCMLRLDDVPGGPNAWSSQYDPDGVDGWSSKGVRLIDFGRAIDRRLFQKDQTFMAEWQVDQRDCAEMREARPWTFQTDYHGLASVFYCMLFGKYIETTLISTSTVEKRYKISTPLKRYWQTDIWTRLFDLLLNPKSFNPTLPIVDELAAIRLEMSQYLTEKCNKDGKSLKASLKKLELAVLGR</sequence>
<dbReference type="InterPro" id="IPR015661">
    <property type="entry name" value="Bub1/Mad3"/>
</dbReference>
<keyword evidence="4" id="KW-0137">Centromere</keyword>
<proteinExistence type="predicted"/>
<dbReference type="Pfam" id="PF08311">
    <property type="entry name" value="Mad3_BUB1_I"/>
    <property type="match status" value="1"/>
</dbReference>
<keyword evidence="3" id="KW-0995">Kinetochore</keyword>
<dbReference type="GO" id="GO:0007094">
    <property type="term" value="P:mitotic spindle assembly checkpoint signaling"/>
    <property type="evidence" value="ECO:0007669"/>
    <property type="project" value="InterPro"/>
</dbReference>
<dbReference type="GO" id="GO:0000776">
    <property type="term" value="C:kinetochore"/>
    <property type="evidence" value="ECO:0007669"/>
    <property type="project" value="UniProtKB-KW"/>
</dbReference>
<dbReference type="PROSITE" id="PS50011">
    <property type="entry name" value="PROTEIN_KINASE_DOM"/>
    <property type="match status" value="1"/>
</dbReference>
<dbReference type="CDD" id="cd13981">
    <property type="entry name" value="STKc_Bub1_BubR1"/>
    <property type="match status" value="1"/>
</dbReference>
<feature type="domain" description="Protein kinase" evidence="6">
    <location>
        <begin position="1015"/>
        <end position="1347"/>
    </location>
</feature>
<dbReference type="GO" id="GO:0051754">
    <property type="term" value="P:meiotic sister chromatid cohesion, centromeric"/>
    <property type="evidence" value="ECO:0007669"/>
    <property type="project" value="TreeGrafter"/>
</dbReference>
<evidence type="ECO:0000313" key="8">
    <source>
        <dbReference type="EMBL" id="CED82687.1"/>
    </source>
</evidence>
<feature type="region of interest" description="Disordered" evidence="5">
    <location>
        <begin position="511"/>
        <end position="845"/>
    </location>
</feature>
<dbReference type="PANTHER" id="PTHR14030:SF4">
    <property type="entry name" value="BUB1 KINASE, ISOFORM A-RELATED"/>
    <property type="match status" value="1"/>
</dbReference>
<feature type="region of interest" description="Disordered" evidence="5">
    <location>
        <begin position="292"/>
        <end position="324"/>
    </location>
</feature>
<protein>
    <submittedName>
        <fullName evidence="8">Protein kinase</fullName>
    </submittedName>
</protein>
<feature type="compositionally biased region" description="Polar residues" evidence="5">
    <location>
        <begin position="425"/>
        <end position="434"/>
    </location>
</feature>
<keyword evidence="8" id="KW-0808">Transferase</keyword>
<feature type="domain" description="BUB1 N-terminal" evidence="7">
    <location>
        <begin position="95"/>
        <end position="258"/>
    </location>
</feature>
<feature type="compositionally biased region" description="Acidic residues" evidence="5">
    <location>
        <begin position="814"/>
        <end position="832"/>
    </location>
</feature>
<feature type="region of interest" description="Disordered" evidence="5">
    <location>
        <begin position="76"/>
        <end position="98"/>
    </location>
</feature>
<dbReference type="PROSITE" id="PS51489">
    <property type="entry name" value="BUB1_N"/>
    <property type="match status" value="1"/>
</dbReference>
<dbReference type="Gene3D" id="1.10.510.10">
    <property type="entry name" value="Transferase(Phosphotransferase) domain 1"/>
    <property type="match status" value="1"/>
</dbReference>
<feature type="compositionally biased region" description="Basic and acidic residues" evidence="5">
    <location>
        <begin position="374"/>
        <end position="391"/>
    </location>
</feature>
<evidence type="ECO:0000256" key="4">
    <source>
        <dbReference type="ARBA" id="ARBA00023328"/>
    </source>
</evidence>
<feature type="region of interest" description="Disordered" evidence="5">
    <location>
        <begin position="353"/>
        <end position="437"/>
    </location>
</feature>
<dbReference type="EMBL" id="LN483142">
    <property type="protein sequence ID" value="CED82687.1"/>
    <property type="molecule type" value="Genomic_DNA"/>
</dbReference>
<dbReference type="GO" id="GO:0032991">
    <property type="term" value="C:protein-containing complex"/>
    <property type="evidence" value="ECO:0007669"/>
    <property type="project" value="UniProtKB-ARBA"/>
</dbReference>
<evidence type="ECO:0000259" key="7">
    <source>
        <dbReference type="PROSITE" id="PS51489"/>
    </source>
</evidence>
<feature type="compositionally biased region" description="Pro residues" evidence="5">
    <location>
        <begin position="776"/>
        <end position="785"/>
    </location>
</feature>
<feature type="compositionally biased region" description="Pro residues" evidence="5">
    <location>
        <begin position="515"/>
        <end position="529"/>
    </location>
</feature>
<reference evidence="8" key="1">
    <citation type="submission" date="2014-08" db="EMBL/GenBank/DDBJ databases">
        <authorList>
            <person name="Sharma Rahul"/>
            <person name="Thines Marco"/>
        </authorList>
    </citation>
    <scope>NUCLEOTIDE SEQUENCE</scope>
</reference>
<dbReference type="PROSITE" id="PS00108">
    <property type="entry name" value="PROTEIN_KINASE_ST"/>
    <property type="match status" value="1"/>
</dbReference>
<evidence type="ECO:0000256" key="2">
    <source>
        <dbReference type="ARBA" id="ARBA00022454"/>
    </source>
</evidence>
<feature type="compositionally biased region" description="Basic and acidic residues" evidence="5">
    <location>
        <begin position="309"/>
        <end position="322"/>
    </location>
</feature>
<keyword evidence="2" id="KW-0158">Chromosome</keyword>
<feature type="compositionally biased region" description="Polar residues" evidence="5">
    <location>
        <begin position="393"/>
        <end position="403"/>
    </location>
</feature>
<keyword evidence="8" id="KW-0418">Kinase</keyword>
<dbReference type="SMART" id="SM00777">
    <property type="entry name" value="Mad3_BUB1_I"/>
    <property type="match status" value="1"/>
</dbReference>